<reference evidence="9 10" key="1">
    <citation type="submission" date="2017-06" db="EMBL/GenBank/DDBJ databases">
        <title>Complete genome sequence of Paenibacillus donghaensis KCTC 13049T isolated from East Sea sediment, South Korea.</title>
        <authorList>
            <person name="Jung B.K."/>
            <person name="Hong S.-J."/>
            <person name="Shin J.-H."/>
        </authorList>
    </citation>
    <scope>NUCLEOTIDE SEQUENCE [LARGE SCALE GENOMIC DNA]</scope>
    <source>
        <strain evidence="9 10">KCTC 13049</strain>
    </source>
</reference>
<dbReference type="GO" id="GO:0003677">
    <property type="term" value="F:DNA binding"/>
    <property type="evidence" value="ECO:0007669"/>
    <property type="project" value="UniProtKB-KW"/>
</dbReference>
<dbReference type="Pfam" id="PF00239">
    <property type="entry name" value="Resolvase"/>
    <property type="match status" value="1"/>
</dbReference>
<dbReference type="PANTHER" id="PTHR30461">
    <property type="entry name" value="DNA-INVERTASE FROM LAMBDOID PROPHAGE"/>
    <property type="match status" value="1"/>
</dbReference>
<evidence type="ECO:0000256" key="5">
    <source>
        <dbReference type="PROSITE-ProRule" id="PRU10137"/>
    </source>
</evidence>
<dbReference type="GO" id="GO:0000150">
    <property type="term" value="F:DNA strand exchange activity"/>
    <property type="evidence" value="ECO:0007669"/>
    <property type="project" value="InterPro"/>
</dbReference>
<proteinExistence type="predicted"/>
<keyword evidence="10" id="KW-1185">Reference proteome</keyword>
<dbReference type="Gene3D" id="3.40.50.1390">
    <property type="entry name" value="Resolvase, N-terminal catalytic domain"/>
    <property type="match status" value="1"/>
</dbReference>
<dbReference type="InterPro" id="IPR038109">
    <property type="entry name" value="DNA_bind_recomb_sf"/>
</dbReference>
<dbReference type="PANTHER" id="PTHR30461:SF23">
    <property type="entry name" value="DNA RECOMBINASE-RELATED"/>
    <property type="match status" value="1"/>
</dbReference>
<feature type="domain" description="Recombinase" evidence="8">
    <location>
        <begin position="163"/>
        <end position="278"/>
    </location>
</feature>
<evidence type="ECO:0000256" key="6">
    <source>
        <dbReference type="SAM" id="Coils"/>
    </source>
</evidence>
<dbReference type="SMART" id="SM00857">
    <property type="entry name" value="Resolvase"/>
    <property type="match status" value="1"/>
</dbReference>
<protein>
    <recommendedName>
        <fullName evidence="11">Resolvase</fullName>
    </recommendedName>
</protein>
<keyword evidence="2" id="KW-0238">DNA-binding</keyword>
<dbReference type="InterPro" id="IPR025827">
    <property type="entry name" value="Zn_ribbon_recom_dom"/>
</dbReference>
<dbReference type="Pfam" id="PF13408">
    <property type="entry name" value="Zn_ribbon_recom"/>
    <property type="match status" value="1"/>
</dbReference>
<gene>
    <name evidence="9" type="ORF">B9T62_31660</name>
</gene>
<evidence type="ECO:0000313" key="10">
    <source>
        <dbReference type="Proteomes" id="UP000249890"/>
    </source>
</evidence>
<evidence type="ECO:0000259" key="8">
    <source>
        <dbReference type="PROSITE" id="PS51737"/>
    </source>
</evidence>
<name>A0A2Z2KT52_9BACL</name>
<dbReference type="PROSITE" id="PS51736">
    <property type="entry name" value="RECOMBINASES_3"/>
    <property type="match status" value="1"/>
</dbReference>
<feature type="active site" description="O-(5'-phospho-DNA)-serine intermediate" evidence="4 5">
    <location>
        <position position="12"/>
    </location>
</feature>
<dbReference type="KEGG" id="pdh:B9T62_31660"/>
<dbReference type="CDD" id="cd00338">
    <property type="entry name" value="Ser_Recombinase"/>
    <property type="match status" value="1"/>
</dbReference>
<evidence type="ECO:0000256" key="3">
    <source>
        <dbReference type="ARBA" id="ARBA00023172"/>
    </source>
</evidence>
<dbReference type="EMBL" id="CP021780">
    <property type="protein sequence ID" value="ASA24912.1"/>
    <property type="molecule type" value="Genomic_DNA"/>
</dbReference>
<sequence>MESTVALYIRVSTDEQVDGYSIDGQMDMLKAYCRRHNLTIYKSYIDAGKSAKSIQGRPLLQQLLLDAQQGCFQNVLVWKLNRLSRNHSDLLHMVKILNKSNVGIKSVTEDINTDTTMGSFVVQVLSAIAELEREQICDNVRLAVQERNRQGCWNSGNMVLGYRWHKNPDPGQQQLEVVEPEAEIVQTIFTMYADGLGYKAITNRLNAAGYRTKKGLAFGIATVRGILTNPNYIGKIRIGTSQRHTGAEVQLVEGEQEAIIALELWEQVQAKLRSRSNPPSKTIKRHFPLSGLLKCPECGCGMVAAHTKSYNKNGTIRKNYYYVCSIYRSKGSAACSLNAIRADDMEHWFSQQIQELVTKPPLLNQIIAAVNDKRDLSRKPLEDEKRGLIKELATFDQRQQRCFELFEEEHIPQEVLVTRLKELEEQKAVKQEALRGVEEKLANQQIQLVDSNKILTALNNLWAMVQTSSHEQQKKLFKSLFDKITLPPDKDISKAVLHGSASLNHILLTNDTEEL</sequence>
<keyword evidence="1" id="KW-0229">DNA integration</keyword>
<dbReference type="InterPro" id="IPR006118">
    <property type="entry name" value="Recombinase_CS"/>
</dbReference>
<dbReference type="GO" id="GO:0015074">
    <property type="term" value="P:DNA integration"/>
    <property type="evidence" value="ECO:0007669"/>
    <property type="project" value="UniProtKB-KW"/>
</dbReference>
<dbReference type="InterPro" id="IPR011109">
    <property type="entry name" value="DNA_bind_recombinase_dom"/>
</dbReference>
<evidence type="ECO:0000256" key="1">
    <source>
        <dbReference type="ARBA" id="ARBA00022908"/>
    </source>
</evidence>
<evidence type="ECO:0008006" key="11">
    <source>
        <dbReference type="Google" id="ProtNLM"/>
    </source>
</evidence>
<evidence type="ECO:0000313" key="9">
    <source>
        <dbReference type="EMBL" id="ASA24912.1"/>
    </source>
</evidence>
<organism evidence="9 10">
    <name type="scientific">Paenibacillus donghaensis</name>
    <dbReference type="NCBI Taxonomy" id="414771"/>
    <lineage>
        <taxon>Bacteria</taxon>
        <taxon>Bacillati</taxon>
        <taxon>Bacillota</taxon>
        <taxon>Bacilli</taxon>
        <taxon>Bacillales</taxon>
        <taxon>Paenibacillaceae</taxon>
        <taxon>Paenibacillus</taxon>
    </lineage>
</organism>
<evidence type="ECO:0000256" key="4">
    <source>
        <dbReference type="PIRSR" id="PIRSR606118-50"/>
    </source>
</evidence>
<dbReference type="InterPro" id="IPR036162">
    <property type="entry name" value="Resolvase-like_N_sf"/>
</dbReference>
<dbReference type="PROSITE" id="PS51737">
    <property type="entry name" value="RECOMBINASE_DNA_BIND"/>
    <property type="match status" value="1"/>
</dbReference>
<dbReference type="Gene3D" id="6.10.250.10">
    <property type="match status" value="1"/>
</dbReference>
<keyword evidence="6" id="KW-0175">Coiled coil</keyword>
<feature type="domain" description="Resolvase/invertase-type recombinase catalytic" evidence="7">
    <location>
        <begin position="4"/>
        <end position="151"/>
    </location>
</feature>
<evidence type="ECO:0000256" key="2">
    <source>
        <dbReference type="ARBA" id="ARBA00023125"/>
    </source>
</evidence>
<dbReference type="InterPro" id="IPR006119">
    <property type="entry name" value="Resolv_N"/>
</dbReference>
<dbReference type="Pfam" id="PF07508">
    <property type="entry name" value="Recombinase"/>
    <property type="match status" value="1"/>
</dbReference>
<dbReference type="RefSeq" id="WP_087918881.1">
    <property type="nucleotide sequence ID" value="NZ_CP021780.1"/>
</dbReference>
<dbReference type="Proteomes" id="UP000249890">
    <property type="component" value="Chromosome"/>
</dbReference>
<dbReference type="PROSITE" id="PS00397">
    <property type="entry name" value="RECOMBINASES_1"/>
    <property type="match status" value="1"/>
</dbReference>
<evidence type="ECO:0000259" key="7">
    <source>
        <dbReference type="PROSITE" id="PS51736"/>
    </source>
</evidence>
<keyword evidence="3" id="KW-0233">DNA recombination</keyword>
<dbReference type="Gene3D" id="3.90.1750.20">
    <property type="entry name" value="Putative Large Serine Recombinase, Chain B, Domain 2"/>
    <property type="match status" value="1"/>
</dbReference>
<feature type="coiled-coil region" evidence="6">
    <location>
        <begin position="413"/>
        <end position="440"/>
    </location>
</feature>
<dbReference type="SUPFAM" id="SSF53041">
    <property type="entry name" value="Resolvase-like"/>
    <property type="match status" value="1"/>
</dbReference>
<accession>A0A2Z2KT52</accession>
<dbReference type="OrthoDB" id="9811097at2"/>
<dbReference type="AlphaFoldDB" id="A0A2Z2KT52"/>
<dbReference type="InterPro" id="IPR050639">
    <property type="entry name" value="SSR_resolvase"/>
</dbReference>